<dbReference type="PANTHER" id="PTHR42713:SF3">
    <property type="entry name" value="TRANSCRIPTIONAL REGULATORY PROTEIN HPTR"/>
    <property type="match status" value="1"/>
</dbReference>
<dbReference type="PROSITE" id="PS50110">
    <property type="entry name" value="RESPONSE_REGULATORY"/>
    <property type="match status" value="1"/>
</dbReference>
<dbReference type="PANTHER" id="PTHR42713">
    <property type="entry name" value="HISTIDINE KINASE-RELATED"/>
    <property type="match status" value="1"/>
</dbReference>
<evidence type="ECO:0000259" key="11">
    <source>
        <dbReference type="PROSITE" id="PS01124"/>
    </source>
</evidence>
<gene>
    <name evidence="13" type="ORF">H8S20_04995</name>
</gene>
<accession>A0ABR7DA28</accession>
<name>A0ABR7DA28_9CLOT</name>
<evidence type="ECO:0000256" key="3">
    <source>
        <dbReference type="ARBA" id="ARBA00022490"/>
    </source>
</evidence>
<dbReference type="InterPro" id="IPR051552">
    <property type="entry name" value="HptR"/>
</dbReference>
<feature type="domain" description="HTH araC/xylS-type" evidence="11">
    <location>
        <begin position="139"/>
        <end position="238"/>
    </location>
</feature>
<evidence type="ECO:0000256" key="5">
    <source>
        <dbReference type="ARBA" id="ARBA00023012"/>
    </source>
</evidence>
<keyword evidence="3" id="KW-0963">Cytoplasm</keyword>
<evidence type="ECO:0000256" key="6">
    <source>
        <dbReference type="ARBA" id="ARBA00023015"/>
    </source>
</evidence>
<feature type="modified residue" description="4-aspartylphosphate" evidence="10">
    <location>
        <position position="55"/>
    </location>
</feature>
<dbReference type="SMART" id="SM00342">
    <property type="entry name" value="HTH_ARAC"/>
    <property type="match status" value="1"/>
</dbReference>
<comment type="function">
    <text evidence="9">May play the central regulatory role in sporulation. It may be an element of the effector pathway responsible for the activation of sporulation genes in response to nutritional stress. Spo0A may act in concert with spo0H (a sigma factor) to control the expression of some genes that are critical to the sporulation process.</text>
</comment>
<dbReference type="RefSeq" id="WP_032117816.1">
    <property type="nucleotide sequence ID" value="NZ_JACOOO010000005.1"/>
</dbReference>
<protein>
    <recommendedName>
        <fullName evidence="2">Stage 0 sporulation protein A homolog</fullName>
    </recommendedName>
</protein>
<keyword evidence="6" id="KW-0805">Transcription regulation</keyword>
<dbReference type="InterPro" id="IPR009057">
    <property type="entry name" value="Homeodomain-like_sf"/>
</dbReference>
<dbReference type="SUPFAM" id="SSF52172">
    <property type="entry name" value="CheY-like"/>
    <property type="match status" value="1"/>
</dbReference>
<organism evidence="13 14">
    <name type="scientific">Clostridium hominis</name>
    <dbReference type="NCBI Taxonomy" id="2763036"/>
    <lineage>
        <taxon>Bacteria</taxon>
        <taxon>Bacillati</taxon>
        <taxon>Bacillota</taxon>
        <taxon>Clostridia</taxon>
        <taxon>Eubacteriales</taxon>
        <taxon>Clostridiaceae</taxon>
        <taxon>Clostridium</taxon>
    </lineage>
</organism>
<dbReference type="Proteomes" id="UP000596929">
    <property type="component" value="Unassembled WGS sequence"/>
</dbReference>
<comment type="subcellular location">
    <subcellularLocation>
        <location evidence="1">Cytoplasm</location>
    </subcellularLocation>
</comment>
<feature type="domain" description="Response regulatory" evidence="12">
    <location>
        <begin position="3"/>
        <end position="120"/>
    </location>
</feature>
<keyword evidence="14" id="KW-1185">Reference proteome</keyword>
<reference evidence="13 14" key="1">
    <citation type="submission" date="2020-08" db="EMBL/GenBank/DDBJ databases">
        <title>Genome public.</title>
        <authorList>
            <person name="Liu C."/>
            <person name="Sun Q."/>
        </authorList>
    </citation>
    <scope>NUCLEOTIDE SEQUENCE [LARGE SCALE GENOMIC DNA]</scope>
    <source>
        <strain evidence="13 14">NSJ-6</strain>
    </source>
</reference>
<proteinExistence type="predicted"/>
<dbReference type="InterPro" id="IPR011006">
    <property type="entry name" value="CheY-like_superfamily"/>
</dbReference>
<dbReference type="Gene3D" id="3.40.50.2300">
    <property type="match status" value="1"/>
</dbReference>
<dbReference type="PRINTS" id="PR00032">
    <property type="entry name" value="HTHARAC"/>
</dbReference>
<evidence type="ECO:0000259" key="12">
    <source>
        <dbReference type="PROSITE" id="PS50110"/>
    </source>
</evidence>
<dbReference type="InterPro" id="IPR001789">
    <property type="entry name" value="Sig_transdc_resp-reg_receiver"/>
</dbReference>
<keyword evidence="5" id="KW-0902">Two-component regulatory system</keyword>
<sequence length="238" mass="27200">MYNVLIVDDEERIRIGIKKRLIRFELPIGTIYEGENGIEALEKLKNYKIDIALVDINIPFLSGLDFIKKGKMLSKDTIFIIVSGYDNFSYARQAIEYGVFRYILKPIEKEELYNVLQAAIDLKNTFLSREIEDKNPLINKILEELKSNYSNCAYSLSDLAVTVGLSESYISKVLKKETGMSFNEYLTSIRINKANEILLGEGKLTTINEVASRVGYSNQHYFSQVFKKHTGKSPSKLI</sequence>
<keyword evidence="4 10" id="KW-0597">Phosphoprotein</keyword>
<dbReference type="Pfam" id="PF00072">
    <property type="entry name" value="Response_reg"/>
    <property type="match status" value="1"/>
</dbReference>
<evidence type="ECO:0000256" key="10">
    <source>
        <dbReference type="PROSITE-ProRule" id="PRU00169"/>
    </source>
</evidence>
<dbReference type="PROSITE" id="PS01124">
    <property type="entry name" value="HTH_ARAC_FAMILY_2"/>
    <property type="match status" value="1"/>
</dbReference>
<evidence type="ECO:0000313" key="13">
    <source>
        <dbReference type="EMBL" id="MBC5628246.1"/>
    </source>
</evidence>
<keyword evidence="7" id="KW-0238">DNA-binding</keyword>
<dbReference type="CDD" id="cd17536">
    <property type="entry name" value="REC_YesN-like"/>
    <property type="match status" value="1"/>
</dbReference>
<dbReference type="Gene3D" id="1.10.10.60">
    <property type="entry name" value="Homeodomain-like"/>
    <property type="match status" value="2"/>
</dbReference>
<dbReference type="InterPro" id="IPR018060">
    <property type="entry name" value="HTH_AraC"/>
</dbReference>
<dbReference type="SMART" id="SM00448">
    <property type="entry name" value="REC"/>
    <property type="match status" value="1"/>
</dbReference>
<dbReference type="InterPro" id="IPR020449">
    <property type="entry name" value="Tscrpt_reg_AraC-type_HTH"/>
</dbReference>
<keyword evidence="8" id="KW-0804">Transcription</keyword>
<comment type="caution">
    <text evidence="13">The sequence shown here is derived from an EMBL/GenBank/DDBJ whole genome shotgun (WGS) entry which is preliminary data.</text>
</comment>
<evidence type="ECO:0000256" key="1">
    <source>
        <dbReference type="ARBA" id="ARBA00004496"/>
    </source>
</evidence>
<evidence type="ECO:0000256" key="9">
    <source>
        <dbReference type="ARBA" id="ARBA00024867"/>
    </source>
</evidence>
<dbReference type="EMBL" id="JACOOO010000005">
    <property type="protein sequence ID" value="MBC5628246.1"/>
    <property type="molecule type" value="Genomic_DNA"/>
</dbReference>
<evidence type="ECO:0000313" key="14">
    <source>
        <dbReference type="Proteomes" id="UP000596929"/>
    </source>
</evidence>
<evidence type="ECO:0000256" key="8">
    <source>
        <dbReference type="ARBA" id="ARBA00023163"/>
    </source>
</evidence>
<evidence type="ECO:0000256" key="4">
    <source>
        <dbReference type="ARBA" id="ARBA00022553"/>
    </source>
</evidence>
<evidence type="ECO:0000256" key="2">
    <source>
        <dbReference type="ARBA" id="ARBA00018672"/>
    </source>
</evidence>
<evidence type="ECO:0000256" key="7">
    <source>
        <dbReference type="ARBA" id="ARBA00023125"/>
    </source>
</evidence>
<dbReference type="Pfam" id="PF12833">
    <property type="entry name" value="HTH_18"/>
    <property type="match status" value="1"/>
</dbReference>
<dbReference type="SUPFAM" id="SSF46689">
    <property type="entry name" value="Homeodomain-like"/>
    <property type="match status" value="2"/>
</dbReference>